<dbReference type="Proteomes" id="UP000327044">
    <property type="component" value="Unassembled WGS sequence"/>
</dbReference>
<dbReference type="GO" id="GO:0003824">
    <property type="term" value="F:catalytic activity"/>
    <property type="evidence" value="ECO:0007669"/>
    <property type="project" value="InterPro"/>
</dbReference>
<dbReference type="EMBL" id="VVIM01000001">
    <property type="protein sequence ID" value="KAB0804621.1"/>
    <property type="molecule type" value="Genomic_DNA"/>
</dbReference>
<evidence type="ECO:0000259" key="1">
    <source>
        <dbReference type="PROSITE" id="PS50878"/>
    </source>
</evidence>
<dbReference type="SUPFAM" id="SSF56219">
    <property type="entry name" value="DNase I-like"/>
    <property type="match status" value="1"/>
</dbReference>
<dbReference type="InterPro" id="IPR000477">
    <property type="entry name" value="RT_dom"/>
</dbReference>
<dbReference type="PANTHER" id="PTHR33273:SF2">
    <property type="entry name" value="ENDONUCLEASE_EXONUCLEASE_PHOSPHATASE DOMAIN-CONTAINING PROTEIN"/>
    <property type="match status" value="1"/>
</dbReference>
<protein>
    <recommendedName>
        <fullName evidence="1">Reverse transcriptase domain-containing protein</fullName>
    </recommendedName>
</protein>
<proteinExistence type="predicted"/>
<evidence type="ECO:0000313" key="3">
    <source>
        <dbReference type="Proteomes" id="UP000327044"/>
    </source>
</evidence>
<dbReference type="InterPro" id="IPR005135">
    <property type="entry name" value="Endo/exonuclease/phosphatase"/>
</dbReference>
<name>A0A5N4B4S9_PHOPY</name>
<keyword evidence="3" id="KW-1185">Reference proteome</keyword>
<dbReference type="Pfam" id="PF00078">
    <property type="entry name" value="RVT_1"/>
    <property type="match status" value="1"/>
</dbReference>
<dbReference type="InterPro" id="IPR036691">
    <property type="entry name" value="Endo/exonu/phosph_ase_sf"/>
</dbReference>
<dbReference type="PANTHER" id="PTHR33273">
    <property type="entry name" value="DOMAIN-CONTAINING PROTEIN, PUTATIVE-RELATED"/>
    <property type="match status" value="1"/>
</dbReference>
<dbReference type="InParanoid" id="A0A5N4B4S9"/>
<evidence type="ECO:0000313" key="2">
    <source>
        <dbReference type="EMBL" id="KAB0804621.1"/>
    </source>
</evidence>
<dbReference type="Pfam" id="PF03372">
    <property type="entry name" value="Exo_endo_phos"/>
    <property type="match status" value="1"/>
</dbReference>
<dbReference type="AlphaFoldDB" id="A0A5N4B4S9"/>
<organism evidence="2 3">
    <name type="scientific">Photinus pyralis</name>
    <name type="common">Common eastern firefly</name>
    <name type="synonym">Lampyris pyralis</name>
    <dbReference type="NCBI Taxonomy" id="7054"/>
    <lineage>
        <taxon>Eukaryota</taxon>
        <taxon>Metazoa</taxon>
        <taxon>Ecdysozoa</taxon>
        <taxon>Arthropoda</taxon>
        <taxon>Hexapoda</taxon>
        <taxon>Insecta</taxon>
        <taxon>Pterygota</taxon>
        <taxon>Neoptera</taxon>
        <taxon>Endopterygota</taxon>
        <taxon>Coleoptera</taxon>
        <taxon>Polyphaga</taxon>
        <taxon>Elateriformia</taxon>
        <taxon>Elateroidea</taxon>
        <taxon>Lampyridae</taxon>
        <taxon>Lampyrinae</taxon>
        <taxon>Photinus</taxon>
    </lineage>
</organism>
<accession>A0A5N4B4S9</accession>
<feature type="domain" description="Reverse transcriptase" evidence="1">
    <location>
        <begin position="478"/>
        <end position="694"/>
    </location>
</feature>
<gene>
    <name evidence="2" type="ORF">PPYR_01591</name>
</gene>
<comment type="caution">
    <text evidence="2">The sequence shown here is derived from an EMBL/GenBank/DDBJ whole genome shotgun (WGS) entry which is preliminary data.</text>
</comment>
<dbReference type="CDD" id="cd01650">
    <property type="entry name" value="RT_nLTR_like"/>
    <property type="match status" value="1"/>
</dbReference>
<dbReference type="Gene3D" id="3.60.10.10">
    <property type="entry name" value="Endonuclease/exonuclease/phosphatase"/>
    <property type="match status" value="1"/>
</dbReference>
<reference evidence="2 3" key="1">
    <citation type="journal article" date="2018" name="Elife">
        <title>Firefly genomes illuminate parallel origins of bioluminescence in beetles.</title>
        <authorList>
            <person name="Fallon T.R."/>
            <person name="Lower S.E."/>
            <person name="Chang C.H."/>
            <person name="Bessho-Uehara M."/>
            <person name="Martin G.J."/>
            <person name="Bewick A.J."/>
            <person name="Behringer M."/>
            <person name="Debat H.J."/>
            <person name="Wong I."/>
            <person name="Day J.C."/>
            <person name="Suvorov A."/>
            <person name="Silva C.J."/>
            <person name="Stanger-Hall K.F."/>
            <person name="Hall D.W."/>
            <person name="Schmitz R.J."/>
            <person name="Nelson D.R."/>
            <person name="Lewis S.M."/>
            <person name="Shigenobu S."/>
            <person name="Bybee S.M."/>
            <person name="Larracuente A.M."/>
            <person name="Oba Y."/>
            <person name="Weng J.K."/>
        </authorList>
    </citation>
    <scope>NUCLEOTIDE SEQUENCE [LARGE SCALE GENOMIC DNA]</scope>
    <source>
        <strain evidence="2">1611_PpyrPB1</strain>
        <tissue evidence="2">Whole body</tissue>
    </source>
</reference>
<sequence length="694" mass="78711">MDRQKRLPLSLHILAWNANGLRYKRDELQELLFREAVDVALISETHLNAGITTRIPGYTIHRSDRQTGQGGGTAIFVKNDLEHHEIQSPPLLHVETNAVIVNTRSAGALKLVSVYKAPQEPFDEQELDLIFDIATPTIVAGDLNAKHPSWNSRTTNPYGRRLYDFASRRAILVEGPVEPTHFPPGDHRPDVLDIALFKNVALHHHISTAAELSSDHNPITIRLGGAVPPAQHLLRLTNWRAYRDTIATALPPVPIINTTDQLDEAVALITTTINRAIAASTTTRAKDDWDPLALTDIIKELIRDKNRARREYQRSRDPADKAELNRLEREVKTSIWNHRNEQWRQKVESLNPDDGSLWTMSRYLRKKRPRLPPLHGPFGVAYTDADKAEALADSLEAQCSPVYEHLDEAHIQRVHSHVRRQLAVPPPDRIPHTTAGEVRNFLTHLKIRKAPGPDGIPNRALILLPKKGVAHLVAIYNATLRLRHFPTAWKCADVIQVLKPGKPENIPASYRPISLLCALGKTLERIVLARLEREVEALNLLPSHQFGFRARHSTTQQALRVVEHITEGFTRKEHTGGLFLDISKAFDSVWHRGLLYKLLRGGVSLPMVHLLASFLQPLQVVQNRFLRLAVNAPWFVRNEQLHREFNIATVREYMRDAAARFMRTTQDHPNPDIQDAWAYDVAGIRRHKRPKCSL</sequence>
<dbReference type="PROSITE" id="PS50878">
    <property type="entry name" value="RT_POL"/>
    <property type="match status" value="1"/>
</dbReference>